<dbReference type="Proteomes" id="UP000078390">
    <property type="component" value="Unassembled WGS sequence"/>
</dbReference>
<protein>
    <recommendedName>
        <fullName evidence="3">Carbonic anhydrase</fullName>
    </recommendedName>
</protein>
<dbReference type="RefSeq" id="WP_068668657.1">
    <property type="nucleotide sequence ID" value="NZ_LWLG01000001.1"/>
</dbReference>
<dbReference type="GO" id="GO:0008270">
    <property type="term" value="F:zinc ion binding"/>
    <property type="evidence" value="ECO:0007669"/>
    <property type="project" value="InterPro"/>
</dbReference>
<dbReference type="InterPro" id="IPR046871">
    <property type="entry name" value="Pro_CA_2"/>
</dbReference>
<gene>
    <name evidence="1" type="ORF">TDIS_0358</name>
</gene>
<sequence length="125" mass="14200">MEKFVACLNCMDGRVQEPVISWVKENLGIPFVDMITEPGMDGLLGRNFGEEIPPPILAKLQISLKKHGSKTVIVVGHYDCAGNPVDENTHKEHLRVAVEKLRKLYPELTVIGLWVSEKFRAERWF</sequence>
<organism evidence="1 2">
    <name type="scientific">Thermosulfurimonas dismutans</name>
    <dbReference type="NCBI Taxonomy" id="999894"/>
    <lineage>
        <taxon>Bacteria</taxon>
        <taxon>Pseudomonadati</taxon>
        <taxon>Thermodesulfobacteriota</taxon>
        <taxon>Thermodesulfobacteria</taxon>
        <taxon>Thermodesulfobacteriales</taxon>
        <taxon>Thermodesulfobacteriaceae</taxon>
        <taxon>Thermosulfurimonas</taxon>
    </lineage>
</organism>
<dbReference type="EMBL" id="LWLG01000001">
    <property type="protein sequence ID" value="OAQ21840.1"/>
    <property type="molecule type" value="Genomic_DNA"/>
</dbReference>
<evidence type="ECO:0000313" key="1">
    <source>
        <dbReference type="EMBL" id="OAQ21840.1"/>
    </source>
</evidence>
<keyword evidence="2" id="KW-1185">Reference proteome</keyword>
<comment type="caution">
    <text evidence="1">The sequence shown here is derived from an EMBL/GenBank/DDBJ whole genome shotgun (WGS) entry which is preliminary data.</text>
</comment>
<dbReference type="Pfam" id="PF20393">
    <property type="entry name" value="Pro_CA_2"/>
    <property type="match status" value="1"/>
</dbReference>
<dbReference type="Gene3D" id="3.40.1050.10">
    <property type="entry name" value="Carbonic anhydrase"/>
    <property type="match status" value="1"/>
</dbReference>
<accession>A0A179D6X3</accession>
<evidence type="ECO:0008006" key="3">
    <source>
        <dbReference type="Google" id="ProtNLM"/>
    </source>
</evidence>
<evidence type="ECO:0000313" key="2">
    <source>
        <dbReference type="Proteomes" id="UP000078390"/>
    </source>
</evidence>
<name>A0A179D6X3_9BACT</name>
<dbReference type="PATRIC" id="fig|999894.6.peg.359"/>
<dbReference type="SUPFAM" id="SSF53056">
    <property type="entry name" value="beta-carbonic anhydrase, cab"/>
    <property type="match status" value="1"/>
</dbReference>
<dbReference type="AlphaFoldDB" id="A0A179D6X3"/>
<dbReference type="GO" id="GO:0004089">
    <property type="term" value="F:carbonate dehydratase activity"/>
    <property type="evidence" value="ECO:0007669"/>
    <property type="project" value="InterPro"/>
</dbReference>
<reference evidence="1 2" key="1">
    <citation type="submission" date="2016-04" db="EMBL/GenBank/DDBJ databases">
        <title>Genome analysis of Thermosulfurimonas dismutans, the first thermophilic sulfur-disproportionating bacterium of the phylum Thermodesulfobacteria.</title>
        <authorList>
            <person name="Mardanov A.V."/>
            <person name="Beletsky A.V."/>
            <person name="Kadnikov V.V."/>
            <person name="Slobodkin A.I."/>
            <person name="Ravin N.V."/>
        </authorList>
    </citation>
    <scope>NUCLEOTIDE SEQUENCE [LARGE SCALE GENOMIC DNA]</scope>
    <source>
        <strain evidence="1 2">S95</strain>
    </source>
</reference>
<dbReference type="InterPro" id="IPR036874">
    <property type="entry name" value="Carbonic_anhydrase_sf"/>
</dbReference>
<proteinExistence type="predicted"/>
<dbReference type="OrthoDB" id="9794613at2"/>